<evidence type="ECO:0000259" key="1">
    <source>
        <dbReference type="Pfam" id="PF01261"/>
    </source>
</evidence>
<evidence type="ECO:0000313" key="2">
    <source>
        <dbReference type="EMBL" id="KGJ52908.1"/>
    </source>
</evidence>
<keyword evidence="2" id="KW-0255">Endonuclease</keyword>
<dbReference type="InterPro" id="IPR013022">
    <property type="entry name" value="Xyl_isomerase-like_TIM-brl"/>
</dbReference>
<protein>
    <submittedName>
        <fullName evidence="2">AP endonuclease</fullName>
    </submittedName>
</protein>
<dbReference type="AlphaFoldDB" id="A0A099I7R5"/>
<dbReference type="PANTHER" id="PTHR12110:SF21">
    <property type="entry name" value="XYLOSE ISOMERASE-LIKE TIM BARREL DOMAIN-CONTAINING PROTEIN"/>
    <property type="match status" value="1"/>
</dbReference>
<evidence type="ECO:0000313" key="3">
    <source>
        <dbReference type="Proteomes" id="UP000030008"/>
    </source>
</evidence>
<keyword evidence="2" id="KW-0540">Nuclease</keyword>
<dbReference type="Proteomes" id="UP000030008">
    <property type="component" value="Unassembled WGS sequence"/>
</dbReference>
<feature type="domain" description="Xylose isomerase-like TIM barrel" evidence="1">
    <location>
        <begin position="22"/>
        <end position="269"/>
    </location>
</feature>
<gene>
    <name evidence="2" type="ORF">CIAN88_12185</name>
</gene>
<dbReference type="InterPro" id="IPR036237">
    <property type="entry name" value="Xyl_isomerase-like_sf"/>
</dbReference>
<organism evidence="2 3">
    <name type="scientific">Clostridium innocuum</name>
    <dbReference type="NCBI Taxonomy" id="1522"/>
    <lineage>
        <taxon>Bacteria</taxon>
        <taxon>Bacillati</taxon>
        <taxon>Bacillota</taxon>
        <taxon>Clostridia</taxon>
        <taxon>Eubacteriales</taxon>
        <taxon>Clostridiaceae</taxon>
        <taxon>Clostridium</taxon>
    </lineage>
</organism>
<dbReference type="EMBL" id="JQIF01000050">
    <property type="protein sequence ID" value="KGJ52908.1"/>
    <property type="molecule type" value="Genomic_DNA"/>
</dbReference>
<dbReference type="SUPFAM" id="SSF51658">
    <property type="entry name" value="Xylose isomerase-like"/>
    <property type="match status" value="1"/>
</dbReference>
<keyword evidence="2" id="KW-0378">Hydrolase</keyword>
<name>A0A099I7R5_CLOIN</name>
<dbReference type="InterPro" id="IPR050312">
    <property type="entry name" value="IolE/XylAMocC-like"/>
</dbReference>
<comment type="caution">
    <text evidence="2">The sequence shown here is derived from an EMBL/GenBank/DDBJ whole genome shotgun (WGS) entry which is preliminary data.</text>
</comment>
<sequence length="293" mass="33860">MKYGITTEELSRSYCEQKILKVYKEIGFDAVDYSYDIHAVPNSVYDQDDYLDYAKNLKLAAVEAGIAIHQMHAPLYHRRIDMPLTKEDQQEEKFLKKMTKRGFEIAEILGCHYMVMHPRKMRFYDQIGAKEKARSYNLQMFREYEALARKHHVQIALENMFSYHPQTHMPVDTVFRTAEEIVSYLEELNSDVFVACLDTGHANINGISAAHMVKVLNQHLKVLHVHDNYAALDQHLLCGYGTINWNAFSQSLHDIRFDGVISLETSAMCTPLPEISCLDYARLAFRTVSNLVK</sequence>
<dbReference type="Pfam" id="PF01261">
    <property type="entry name" value="AP_endonuc_2"/>
    <property type="match status" value="1"/>
</dbReference>
<proteinExistence type="predicted"/>
<reference evidence="2 3" key="1">
    <citation type="submission" date="2014-08" db="EMBL/GenBank/DDBJ databases">
        <title>Clostridium innocuum, an unnegligible vancomycin-resistant pathogen causing extra-intestinal infections.</title>
        <authorList>
            <person name="Feng Y."/>
            <person name="Chiu C.-H."/>
        </authorList>
    </citation>
    <scope>NUCLEOTIDE SEQUENCE [LARGE SCALE GENOMIC DNA]</scope>
    <source>
        <strain evidence="2 3">AN88</strain>
    </source>
</reference>
<dbReference type="Gene3D" id="3.20.20.150">
    <property type="entry name" value="Divalent-metal-dependent TIM barrel enzymes"/>
    <property type="match status" value="1"/>
</dbReference>
<dbReference type="GO" id="GO:0004519">
    <property type="term" value="F:endonuclease activity"/>
    <property type="evidence" value="ECO:0007669"/>
    <property type="project" value="UniProtKB-KW"/>
</dbReference>
<dbReference type="PANTHER" id="PTHR12110">
    <property type="entry name" value="HYDROXYPYRUVATE ISOMERASE"/>
    <property type="match status" value="1"/>
</dbReference>
<dbReference type="RefSeq" id="WP_044905679.1">
    <property type="nucleotide sequence ID" value="NZ_JAQCQO010000002.1"/>
</dbReference>
<accession>A0A099I7R5</accession>